<name>A0AAD7D5B0_MYCRO</name>
<comment type="caution">
    <text evidence="2">The sequence shown here is derived from an EMBL/GenBank/DDBJ whole genome shotgun (WGS) entry which is preliminary data.</text>
</comment>
<proteinExistence type="predicted"/>
<dbReference type="AlphaFoldDB" id="A0AAD7D5B0"/>
<keyword evidence="3" id="KW-1185">Reference proteome</keyword>
<protein>
    <submittedName>
        <fullName evidence="2">Uncharacterized protein</fullName>
    </submittedName>
</protein>
<evidence type="ECO:0000256" key="1">
    <source>
        <dbReference type="SAM" id="MobiDB-lite"/>
    </source>
</evidence>
<reference evidence="2" key="1">
    <citation type="submission" date="2023-03" db="EMBL/GenBank/DDBJ databases">
        <title>Massive genome expansion in bonnet fungi (Mycena s.s.) driven by repeated elements and novel gene families across ecological guilds.</title>
        <authorList>
            <consortium name="Lawrence Berkeley National Laboratory"/>
            <person name="Harder C.B."/>
            <person name="Miyauchi S."/>
            <person name="Viragh M."/>
            <person name="Kuo A."/>
            <person name="Thoen E."/>
            <person name="Andreopoulos B."/>
            <person name="Lu D."/>
            <person name="Skrede I."/>
            <person name="Drula E."/>
            <person name="Henrissat B."/>
            <person name="Morin E."/>
            <person name="Kohler A."/>
            <person name="Barry K."/>
            <person name="LaButti K."/>
            <person name="Morin E."/>
            <person name="Salamov A."/>
            <person name="Lipzen A."/>
            <person name="Mereny Z."/>
            <person name="Hegedus B."/>
            <person name="Baldrian P."/>
            <person name="Stursova M."/>
            <person name="Weitz H."/>
            <person name="Taylor A."/>
            <person name="Grigoriev I.V."/>
            <person name="Nagy L.G."/>
            <person name="Martin F."/>
            <person name="Kauserud H."/>
        </authorList>
    </citation>
    <scope>NUCLEOTIDE SEQUENCE</scope>
    <source>
        <strain evidence="2">CBHHK067</strain>
    </source>
</reference>
<gene>
    <name evidence="2" type="ORF">B0H17DRAFT_1140593</name>
</gene>
<dbReference type="EMBL" id="JARKIE010000155">
    <property type="protein sequence ID" value="KAJ7674340.1"/>
    <property type="molecule type" value="Genomic_DNA"/>
</dbReference>
<feature type="region of interest" description="Disordered" evidence="1">
    <location>
        <begin position="29"/>
        <end position="97"/>
    </location>
</feature>
<evidence type="ECO:0000313" key="2">
    <source>
        <dbReference type="EMBL" id="KAJ7674340.1"/>
    </source>
</evidence>
<accession>A0AAD7D5B0</accession>
<organism evidence="2 3">
    <name type="scientific">Mycena rosella</name>
    <name type="common">Pink bonnet</name>
    <name type="synonym">Agaricus rosellus</name>
    <dbReference type="NCBI Taxonomy" id="1033263"/>
    <lineage>
        <taxon>Eukaryota</taxon>
        <taxon>Fungi</taxon>
        <taxon>Dikarya</taxon>
        <taxon>Basidiomycota</taxon>
        <taxon>Agaricomycotina</taxon>
        <taxon>Agaricomycetes</taxon>
        <taxon>Agaricomycetidae</taxon>
        <taxon>Agaricales</taxon>
        <taxon>Marasmiineae</taxon>
        <taxon>Mycenaceae</taxon>
        <taxon>Mycena</taxon>
    </lineage>
</organism>
<evidence type="ECO:0000313" key="3">
    <source>
        <dbReference type="Proteomes" id="UP001221757"/>
    </source>
</evidence>
<sequence length="255" mass="27937">MRAARGAVRHQYAANCGQDTRRVAHRRYTDVGHSPRPPNSMATHGRARIPPAASRRIQTRANARIHSRRPLAARNAPRRPQHALRAKHAAVTRGFAERTAGGGGLVLHTREGEQRPSGNATQWMGAGVISGTQHGGGRLWTPGVFCKWEANQSVETKLICRRWLSVNPRICATEGWSRALRTPPGLPALRRQPCLLWSPEFPLTPSFAPQIPVINMCGLGAGLVRASRLDASSLLEHSSLEVRAMKVEKQHGQIG</sequence>
<feature type="compositionally biased region" description="Basic residues" evidence="1">
    <location>
        <begin position="63"/>
        <end position="90"/>
    </location>
</feature>
<dbReference type="Proteomes" id="UP001221757">
    <property type="component" value="Unassembled WGS sequence"/>
</dbReference>
<feature type="region of interest" description="Disordered" evidence="1">
    <location>
        <begin position="102"/>
        <end position="121"/>
    </location>
</feature>